<name>A0A9P6ALN6_9AGAM</name>
<protein>
    <submittedName>
        <fullName evidence="1">Uncharacterized protein</fullName>
    </submittedName>
</protein>
<accession>A0A9P6ALN6</accession>
<comment type="caution">
    <text evidence="1">The sequence shown here is derived from an EMBL/GenBank/DDBJ whole genome shotgun (WGS) entry which is preliminary data.</text>
</comment>
<reference evidence="1" key="1">
    <citation type="journal article" date="2020" name="Nat. Commun.">
        <title>Large-scale genome sequencing of mycorrhizal fungi provides insights into the early evolution of symbiotic traits.</title>
        <authorList>
            <person name="Miyauchi S."/>
            <person name="Kiss E."/>
            <person name="Kuo A."/>
            <person name="Drula E."/>
            <person name="Kohler A."/>
            <person name="Sanchez-Garcia M."/>
            <person name="Morin E."/>
            <person name="Andreopoulos B."/>
            <person name="Barry K.W."/>
            <person name="Bonito G."/>
            <person name="Buee M."/>
            <person name="Carver A."/>
            <person name="Chen C."/>
            <person name="Cichocki N."/>
            <person name="Clum A."/>
            <person name="Culley D."/>
            <person name="Crous P.W."/>
            <person name="Fauchery L."/>
            <person name="Girlanda M."/>
            <person name="Hayes R.D."/>
            <person name="Keri Z."/>
            <person name="LaButti K."/>
            <person name="Lipzen A."/>
            <person name="Lombard V."/>
            <person name="Magnuson J."/>
            <person name="Maillard F."/>
            <person name="Murat C."/>
            <person name="Nolan M."/>
            <person name="Ohm R.A."/>
            <person name="Pangilinan J."/>
            <person name="Pereira M.F."/>
            <person name="Perotto S."/>
            <person name="Peter M."/>
            <person name="Pfister S."/>
            <person name="Riley R."/>
            <person name="Sitrit Y."/>
            <person name="Stielow J.B."/>
            <person name="Szollosi G."/>
            <person name="Zifcakova L."/>
            <person name="Stursova M."/>
            <person name="Spatafora J.W."/>
            <person name="Tedersoo L."/>
            <person name="Vaario L.M."/>
            <person name="Yamada A."/>
            <person name="Yan M."/>
            <person name="Wang P."/>
            <person name="Xu J."/>
            <person name="Bruns T."/>
            <person name="Baldrian P."/>
            <person name="Vilgalys R."/>
            <person name="Dunand C."/>
            <person name="Henrissat B."/>
            <person name="Grigoriev I.V."/>
            <person name="Hibbett D."/>
            <person name="Nagy L.G."/>
            <person name="Martin F.M."/>
        </authorList>
    </citation>
    <scope>NUCLEOTIDE SEQUENCE</scope>
    <source>
        <strain evidence="1">UP504</strain>
    </source>
</reference>
<evidence type="ECO:0000313" key="2">
    <source>
        <dbReference type="Proteomes" id="UP000886523"/>
    </source>
</evidence>
<evidence type="ECO:0000313" key="1">
    <source>
        <dbReference type="EMBL" id="KAF9508159.1"/>
    </source>
</evidence>
<gene>
    <name evidence="1" type="ORF">BS47DRAFT_248515</name>
</gene>
<dbReference type="EMBL" id="MU129064">
    <property type="protein sequence ID" value="KAF9508159.1"/>
    <property type="molecule type" value="Genomic_DNA"/>
</dbReference>
<keyword evidence="2" id="KW-1185">Reference proteome</keyword>
<sequence length="185" mass="20674">MGGKPCPERRDEKCNTPPVTGTVKELAPILCGLRPKKTTYKSLAMDGRCKMNGWLGMYIIEKQIRQKPPFQGINFVYLHLLHYTTNHIDDAAEIKLARVSSRRSAQQSYRRLQSRATTWKEPHVSEARGASSLSGDLQIPLALVSGAFLTRTRTLTFGLGAPAHHGWVGFHVNLRKYCFGRIPGA</sequence>
<dbReference type="AlphaFoldDB" id="A0A9P6ALN6"/>
<dbReference type="Proteomes" id="UP000886523">
    <property type="component" value="Unassembled WGS sequence"/>
</dbReference>
<proteinExistence type="predicted"/>
<organism evidence="1 2">
    <name type="scientific">Hydnum rufescens UP504</name>
    <dbReference type="NCBI Taxonomy" id="1448309"/>
    <lineage>
        <taxon>Eukaryota</taxon>
        <taxon>Fungi</taxon>
        <taxon>Dikarya</taxon>
        <taxon>Basidiomycota</taxon>
        <taxon>Agaricomycotina</taxon>
        <taxon>Agaricomycetes</taxon>
        <taxon>Cantharellales</taxon>
        <taxon>Hydnaceae</taxon>
        <taxon>Hydnum</taxon>
    </lineage>
</organism>